<dbReference type="AlphaFoldDB" id="A0A844ZPW2"/>
<evidence type="ECO:0000313" key="2">
    <source>
        <dbReference type="EMBL" id="MXO87669.1"/>
    </source>
</evidence>
<evidence type="ECO:0000256" key="1">
    <source>
        <dbReference type="SAM" id="MobiDB-lite"/>
    </source>
</evidence>
<gene>
    <name evidence="2" type="ORF">GRI32_02840</name>
</gene>
<protein>
    <submittedName>
        <fullName evidence="2">Uncharacterized protein</fullName>
    </submittedName>
</protein>
<dbReference type="RefSeq" id="WP_160589636.1">
    <property type="nucleotide sequence ID" value="NZ_BAAAFP010000002.1"/>
</dbReference>
<feature type="region of interest" description="Disordered" evidence="1">
    <location>
        <begin position="79"/>
        <end position="107"/>
    </location>
</feature>
<keyword evidence="3" id="KW-1185">Reference proteome</keyword>
<evidence type="ECO:0000313" key="3">
    <source>
        <dbReference type="Proteomes" id="UP000435243"/>
    </source>
</evidence>
<accession>A0A844ZPW2</accession>
<name>A0A844ZPW2_9SPHN</name>
<comment type="caution">
    <text evidence="2">The sequence shown here is derived from an EMBL/GenBank/DDBJ whole genome shotgun (WGS) entry which is preliminary data.</text>
</comment>
<dbReference type="Proteomes" id="UP000435243">
    <property type="component" value="Unassembled WGS sequence"/>
</dbReference>
<dbReference type="EMBL" id="WTYY01000002">
    <property type="protein sequence ID" value="MXO87669.1"/>
    <property type="molecule type" value="Genomic_DNA"/>
</dbReference>
<organism evidence="2 3">
    <name type="scientific">Alteraurantiacibacter aestuarii</name>
    <dbReference type="NCBI Taxonomy" id="650004"/>
    <lineage>
        <taxon>Bacteria</taxon>
        <taxon>Pseudomonadati</taxon>
        <taxon>Pseudomonadota</taxon>
        <taxon>Alphaproteobacteria</taxon>
        <taxon>Sphingomonadales</taxon>
        <taxon>Erythrobacteraceae</taxon>
        <taxon>Alteraurantiacibacter</taxon>
    </lineage>
</organism>
<reference evidence="2 3" key="1">
    <citation type="submission" date="2019-12" db="EMBL/GenBank/DDBJ databases">
        <title>Genomic-based taxomic classification of the family Erythrobacteraceae.</title>
        <authorList>
            <person name="Xu L."/>
        </authorList>
    </citation>
    <scope>NUCLEOTIDE SEQUENCE [LARGE SCALE GENOMIC DNA]</scope>
    <source>
        <strain evidence="2 3">JCM 16339</strain>
    </source>
</reference>
<sequence length="107" mass="11224">MALTNQSMVGNWVTHGNQEGWSYPASGQWKGNLVVSAGGTTTMRFTDGNIAPTRSGNWSLNGNKFSIIDTEGTRWMATVAPNGSTMSGPYDSGPPGAGDGSWGARKL</sequence>
<proteinExistence type="predicted"/>